<dbReference type="HOGENOM" id="CLU_3157290_0_0_10"/>
<dbReference type="Proteomes" id="UP000010093">
    <property type="component" value="Chromosome"/>
</dbReference>
<evidence type="ECO:0000313" key="1">
    <source>
        <dbReference type="EMBL" id="AFD56417.1"/>
    </source>
</evidence>
<organism evidence="1 2">
    <name type="scientific">Riemerella anatipestifer (strain ATCC 11845 / DSM 15868 / JCM 9532 / NCTC 11014)</name>
    <dbReference type="NCBI Taxonomy" id="693978"/>
    <lineage>
        <taxon>Bacteria</taxon>
        <taxon>Pseudomonadati</taxon>
        <taxon>Bacteroidota</taxon>
        <taxon>Flavobacteriia</taxon>
        <taxon>Flavobacteriales</taxon>
        <taxon>Weeksellaceae</taxon>
        <taxon>Riemerella</taxon>
    </lineage>
</organism>
<proteinExistence type="predicted"/>
<reference evidence="1 2" key="1">
    <citation type="journal article" date="2012" name="J. Bacteriol.">
        <title>Complete genome sequence of Riemerella anatipestifer reference strain.</title>
        <authorList>
            <person name="Wang X."/>
            <person name="Zhu D."/>
            <person name="Wang M."/>
            <person name="Cheng A."/>
            <person name="Jia R."/>
            <person name="Zhou Y."/>
            <person name="Chen Z."/>
            <person name="Luo Q."/>
            <person name="Liu F."/>
            <person name="Wang Y."/>
            <person name="Chen X.Y."/>
        </authorList>
    </citation>
    <scope>NUCLEOTIDE SEQUENCE [LARGE SCALE GENOMIC DNA]</scope>
    <source>
        <strain evidence="2">DSM 15868</strain>
    </source>
</reference>
<sequence length="48" mass="5417">MTTQIIVSEPLVTVSYALQNGVITTFQVIIITSSFNIKQKKYFIPIDL</sequence>
<dbReference type="KEGG" id="rai:RA0C_1525"/>
<name>H8MBV2_RIEAD</name>
<dbReference type="PATRIC" id="fig|693978.17.peg.1514"/>
<gene>
    <name evidence="1" type="ORF">RA0C_1525</name>
</gene>
<dbReference type="AlphaFoldDB" id="H8MBV2"/>
<accession>H8MBV2</accession>
<protein>
    <submittedName>
        <fullName evidence="1">Uncharacterized protein</fullName>
    </submittedName>
</protein>
<evidence type="ECO:0000313" key="2">
    <source>
        <dbReference type="Proteomes" id="UP000010093"/>
    </source>
</evidence>
<dbReference type="EMBL" id="CP003388">
    <property type="protein sequence ID" value="AFD56417.1"/>
    <property type="molecule type" value="Genomic_DNA"/>
</dbReference>